<dbReference type="GO" id="GO:0003723">
    <property type="term" value="F:RNA binding"/>
    <property type="evidence" value="ECO:0007669"/>
    <property type="project" value="UniProtKB-UniRule"/>
</dbReference>
<dbReference type="HAMAP" id="MF_03001">
    <property type="entry name" value="eIF3b"/>
    <property type="match status" value="1"/>
</dbReference>
<dbReference type="InterPro" id="IPR012677">
    <property type="entry name" value="Nucleotide-bd_a/b_plait_sf"/>
</dbReference>
<dbReference type="PANTHER" id="PTHR14068:SF0">
    <property type="entry name" value="EUKARYOTIC TRANSLATION INITIATION FACTOR 3 SUBUNIT B"/>
    <property type="match status" value="1"/>
</dbReference>
<dbReference type="GO" id="GO:0001732">
    <property type="term" value="P:formation of cytoplasmic translation initiation complex"/>
    <property type="evidence" value="ECO:0007669"/>
    <property type="project" value="UniProtKB-UniRule"/>
</dbReference>
<dbReference type="PANTHER" id="PTHR14068">
    <property type="entry name" value="EUKARYOTIC TRANSLATION INITIATION FACTOR 3 EIF3 -RELATED"/>
    <property type="match status" value="1"/>
</dbReference>
<comment type="subcellular location">
    <subcellularLocation>
        <location evidence="1 6 7">Cytoplasm</location>
    </subcellularLocation>
</comment>
<evidence type="ECO:0000256" key="5">
    <source>
        <dbReference type="ARBA" id="ARBA00022917"/>
    </source>
</evidence>
<keyword evidence="4 6" id="KW-0694">RNA-binding</keyword>
<keyword evidence="8" id="KW-0732">Signal</keyword>
<feature type="chain" id="PRO_5030101564" description="Eukaryotic translation initiation factor 3 subunit B" evidence="8">
    <location>
        <begin position="21"/>
        <end position="739"/>
    </location>
</feature>
<reference evidence="10 11" key="1">
    <citation type="submission" date="2019-03" db="EMBL/GenBank/DDBJ databases">
        <title>Sequencing 23 genomes of Wallemia ichthyophaga.</title>
        <authorList>
            <person name="Gostincar C."/>
        </authorList>
    </citation>
    <scope>NUCLEOTIDE SEQUENCE [LARGE SCALE GENOMIC DNA]</scope>
    <source>
        <strain evidence="10 11">EXF-8621</strain>
    </source>
</reference>
<organism evidence="10 11">
    <name type="scientific">Wallemia ichthyophaga</name>
    <dbReference type="NCBI Taxonomy" id="245174"/>
    <lineage>
        <taxon>Eukaryota</taxon>
        <taxon>Fungi</taxon>
        <taxon>Dikarya</taxon>
        <taxon>Basidiomycota</taxon>
        <taxon>Wallemiomycotina</taxon>
        <taxon>Wallemiomycetes</taxon>
        <taxon>Wallemiales</taxon>
        <taxon>Wallemiaceae</taxon>
        <taxon>Wallemia</taxon>
    </lineage>
</organism>
<comment type="caution">
    <text evidence="10">The sequence shown here is derived from an EMBL/GenBank/DDBJ whole genome shotgun (WGS) entry which is preliminary data.</text>
</comment>
<dbReference type="GO" id="GO:0031369">
    <property type="term" value="F:translation initiation factor binding"/>
    <property type="evidence" value="ECO:0007669"/>
    <property type="project" value="InterPro"/>
</dbReference>
<comment type="similarity">
    <text evidence="6 7">Belongs to the eIF-3 subunit B family.</text>
</comment>
<dbReference type="GO" id="GO:0005852">
    <property type="term" value="C:eukaryotic translation initiation factor 3 complex"/>
    <property type="evidence" value="ECO:0007669"/>
    <property type="project" value="UniProtKB-UniRule"/>
</dbReference>
<dbReference type="Gene3D" id="3.30.70.330">
    <property type="match status" value="1"/>
</dbReference>
<dbReference type="Pfam" id="PF08662">
    <property type="entry name" value="eIF2A"/>
    <property type="match status" value="1"/>
</dbReference>
<evidence type="ECO:0000313" key="11">
    <source>
        <dbReference type="Proteomes" id="UP000306954"/>
    </source>
</evidence>
<evidence type="ECO:0000256" key="7">
    <source>
        <dbReference type="PIRNR" id="PIRNR036424"/>
    </source>
</evidence>
<keyword evidence="5 6" id="KW-0648">Protein biosynthesis</keyword>
<dbReference type="OrthoDB" id="10250414at2759"/>
<dbReference type="InterPro" id="IPR011400">
    <property type="entry name" value="EIF3B"/>
</dbReference>
<gene>
    <name evidence="6" type="primary">PRT1</name>
    <name evidence="10" type="ORF">E3P90_00082</name>
</gene>
<dbReference type="InterPro" id="IPR034363">
    <property type="entry name" value="eIF3B_RRM"/>
</dbReference>
<dbReference type="GO" id="GO:0033290">
    <property type="term" value="C:eukaryotic 48S preinitiation complex"/>
    <property type="evidence" value="ECO:0007669"/>
    <property type="project" value="UniProtKB-UniRule"/>
</dbReference>
<evidence type="ECO:0000256" key="8">
    <source>
        <dbReference type="SAM" id="SignalP"/>
    </source>
</evidence>
<comment type="function">
    <text evidence="6">RNA-binding component of the eukaryotic translation initiation factor 3 (eIF-3) complex, which is involved in protein synthesis of a specialized repertoire of mRNAs and, together with other initiation factors, stimulates binding of mRNA and methionyl-tRNAi to the 40S ribosome. The eIF-3 complex specifically targets and initiates translation of a subset of mRNAs involved in cell proliferation.</text>
</comment>
<dbReference type="InterPro" id="IPR013979">
    <property type="entry name" value="TIF_beta_prop-like"/>
</dbReference>
<dbReference type="CDD" id="cd12278">
    <property type="entry name" value="RRM_eIF3B"/>
    <property type="match status" value="1"/>
</dbReference>
<keyword evidence="3 6" id="KW-0396">Initiation factor</keyword>
<feature type="domain" description="Translation initiation factor beta propellor-like" evidence="9">
    <location>
        <begin position="424"/>
        <end position="640"/>
    </location>
</feature>
<dbReference type="GO" id="GO:0003743">
    <property type="term" value="F:translation initiation factor activity"/>
    <property type="evidence" value="ECO:0007669"/>
    <property type="project" value="UniProtKB-UniRule"/>
</dbReference>
<proteinExistence type="inferred from homology"/>
<evidence type="ECO:0000256" key="2">
    <source>
        <dbReference type="ARBA" id="ARBA00022490"/>
    </source>
</evidence>
<dbReference type="PIRSF" id="PIRSF036424">
    <property type="entry name" value="eIF3b"/>
    <property type="match status" value="1"/>
</dbReference>
<dbReference type="AlphaFoldDB" id="A0A4T0KMM2"/>
<comment type="subunit">
    <text evidence="6 7">Component of the eukaryotic translation initiation factor 3 (eIF-3) complex.</text>
</comment>
<name>A0A4T0KMM2_WALIC</name>
<accession>A0A4T0KMM2</accession>
<comment type="function">
    <text evidence="7">Component of the eukaryotic translation initiation factor 3 (eIF-3) complex, which is involved in protein synthesis and, together with other initiation factors, stimulates binding of mRNA and methionyl-tRNAi to the 40S ribosome.</text>
</comment>
<evidence type="ECO:0000256" key="6">
    <source>
        <dbReference type="HAMAP-Rule" id="MF_03001"/>
    </source>
</evidence>
<dbReference type="Gene3D" id="2.130.10.10">
    <property type="entry name" value="YVTN repeat-like/Quinoprotein amine dehydrogenase"/>
    <property type="match status" value="2"/>
</dbReference>
<evidence type="ECO:0000256" key="3">
    <source>
        <dbReference type="ARBA" id="ARBA00022540"/>
    </source>
</evidence>
<evidence type="ECO:0000313" key="10">
    <source>
        <dbReference type="EMBL" id="TIB17436.1"/>
    </source>
</evidence>
<evidence type="ECO:0000259" key="9">
    <source>
        <dbReference type="Pfam" id="PF08662"/>
    </source>
</evidence>
<dbReference type="InterPro" id="IPR015943">
    <property type="entry name" value="WD40/YVTN_repeat-like_dom_sf"/>
</dbReference>
<dbReference type="EMBL" id="SPOF01000001">
    <property type="protein sequence ID" value="TIB17436.1"/>
    <property type="molecule type" value="Genomic_DNA"/>
</dbReference>
<sequence>MLKKFALLFNLPLNISSLLASTIKSQIHLNISSLPSSTITTMENPADTTDYTDIYAKHSIEPINPLDSIVVLDGMPIISPEKQSKLFKALTKAISAKAGIDVSDDQFYMPLNQGKSDGYIFLTLKSSNEANTLINKLDDSPFDSKHTFKINKFSQIDAYLNASDEYTEPTIPPHNPKDHLKSWLNDPRGRDQFLTHLADDVQLNYNNRNNPPETTHSKHNWTNSYVSFSPQGTYIGTLHRQGVILYGGPNLSQVSRFAHPNVKLIDFSPKENYFITWSNEPIVLPPPGSSTLCPFSPEDQGNSLAVWDIKTGELLRTFPTTPGKMPWPHLKWSGDEKFIGRLVPGQQISIYSIPDMNLVDKKSLKIPGVVDFDWCPWGDKDAQNAHSGKGVRENMLAYWTPEVENQPARVTLMAFPSRQILRSKNLFNVSSAKLNWHNQGDFLCVQVNRHTKTKKSMFCNLEIFRLREKDYPVEVVELKDIVTFFAWEPRGERFTIITQSDTSNSQQMAPGVLVKSCVSFYQLDKTKGDFKLLKTLDNKSVNTIHWNPRGRYLVLSTIGSQSKFDLELWDVDYGMDEKKEDIAQIAQVEFYGVTDIEWDPSGRFLAASASFWRHQAENGYAIWDLKGQEVVKTSIEKFKQFLWRPRPKTLLPKDEQKKIRKNLRDYSRTFEDEDAAEESNVSAELLTQRKMLVNKWNEWRKLCREQLTQIAAENATGEDDTTVEEWVDEIIEESEQVLP</sequence>
<protein>
    <recommendedName>
        <fullName evidence="6">Eukaryotic translation initiation factor 3 subunit B</fullName>
        <shortName evidence="6">eIF3b</shortName>
    </recommendedName>
    <alternativeName>
        <fullName evidence="6">Eukaryotic translation initiation factor 3 90 kDa subunit homolog</fullName>
        <shortName evidence="6">eIF3 p90</shortName>
    </alternativeName>
    <alternativeName>
        <fullName evidence="6">Translation initiation factor eIF3, p90 subunit homolog</fullName>
    </alternativeName>
</protein>
<dbReference type="GO" id="GO:0016282">
    <property type="term" value="C:eukaryotic 43S preinitiation complex"/>
    <property type="evidence" value="ECO:0007669"/>
    <property type="project" value="UniProtKB-UniRule"/>
</dbReference>
<dbReference type="Proteomes" id="UP000306954">
    <property type="component" value="Unassembled WGS sequence"/>
</dbReference>
<evidence type="ECO:0000256" key="4">
    <source>
        <dbReference type="ARBA" id="ARBA00022884"/>
    </source>
</evidence>
<evidence type="ECO:0000256" key="1">
    <source>
        <dbReference type="ARBA" id="ARBA00004496"/>
    </source>
</evidence>
<feature type="signal peptide" evidence="8">
    <location>
        <begin position="1"/>
        <end position="20"/>
    </location>
</feature>
<dbReference type="SUPFAM" id="SSF82171">
    <property type="entry name" value="DPP6 N-terminal domain-like"/>
    <property type="match status" value="1"/>
</dbReference>
<keyword evidence="2 6" id="KW-0963">Cytoplasm</keyword>